<comment type="caution">
    <text evidence="1">The sequence shown here is derived from an EMBL/GenBank/DDBJ whole genome shotgun (WGS) entry which is preliminary data.</text>
</comment>
<organism evidence="1">
    <name type="scientific">marine sediment metagenome</name>
    <dbReference type="NCBI Taxonomy" id="412755"/>
    <lineage>
        <taxon>unclassified sequences</taxon>
        <taxon>metagenomes</taxon>
        <taxon>ecological metagenomes</taxon>
    </lineage>
</organism>
<protein>
    <submittedName>
        <fullName evidence="1">Uncharacterized protein</fullName>
    </submittedName>
</protein>
<proteinExistence type="predicted"/>
<reference evidence="1" key="1">
    <citation type="journal article" date="2015" name="Nature">
        <title>Complex archaea that bridge the gap between prokaryotes and eukaryotes.</title>
        <authorList>
            <person name="Spang A."/>
            <person name="Saw J.H."/>
            <person name="Jorgensen S.L."/>
            <person name="Zaremba-Niedzwiedzka K."/>
            <person name="Martijn J."/>
            <person name="Lind A.E."/>
            <person name="van Eijk R."/>
            <person name="Schleper C."/>
            <person name="Guy L."/>
            <person name="Ettema T.J."/>
        </authorList>
    </citation>
    <scope>NUCLEOTIDE SEQUENCE</scope>
</reference>
<dbReference type="EMBL" id="LAZR01044430">
    <property type="protein sequence ID" value="KKL04663.1"/>
    <property type="molecule type" value="Genomic_DNA"/>
</dbReference>
<dbReference type="AlphaFoldDB" id="A0A0F9CXR5"/>
<name>A0A0F9CXR5_9ZZZZ</name>
<accession>A0A0F9CXR5</accession>
<gene>
    <name evidence="1" type="ORF">LCGC14_2613800</name>
</gene>
<sequence length="51" mass="5765">MFQENRRDAEGYMLDHLKCILCHVLIGPGHYSVEVDSKNRCGTCGSREVPV</sequence>
<evidence type="ECO:0000313" key="1">
    <source>
        <dbReference type="EMBL" id="KKL04663.1"/>
    </source>
</evidence>